<feature type="domain" description="Vps52 coiled-coil" evidence="7">
    <location>
        <begin position="21"/>
        <end position="197"/>
    </location>
</feature>
<keyword evidence="3" id="KW-0813">Transport</keyword>
<dbReference type="Pfam" id="PF04129">
    <property type="entry name" value="Vps52_CC"/>
    <property type="match status" value="1"/>
</dbReference>
<comment type="caution">
    <text evidence="9">The sequence shown here is derived from an EMBL/GenBank/DDBJ whole genome shotgun (WGS) entry which is preliminary data.</text>
</comment>
<dbReference type="Proteomes" id="UP000077521">
    <property type="component" value="Unassembled WGS sequence"/>
</dbReference>
<dbReference type="PANTHER" id="PTHR14190:SF7">
    <property type="entry name" value="VACUOLAR PROTEIN SORTING-ASSOCIATED PROTEIN 52 HOMOLOG"/>
    <property type="match status" value="1"/>
</dbReference>
<feature type="compositionally biased region" description="Acidic residues" evidence="6">
    <location>
        <begin position="464"/>
        <end position="488"/>
    </location>
</feature>
<evidence type="ECO:0000259" key="7">
    <source>
        <dbReference type="Pfam" id="PF04129"/>
    </source>
</evidence>
<comment type="similarity">
    <text evidence="2">Belongs to the VPS52 family.</text>
</comment>
<accession>A0A177TXI5</accession>
<dbReference type="GO" id="GO:0005829">
    <property type="term" value="C:cytosol"/>
    <property type="evidence" value="ECO:0007669"/>
    <property type="project" value="GOC"/>
</dbReference>
<dbReference type="EMBL" id="LWDF02000128">
    <property type="protein sequence ID" value="KAE8257052.1"/>
    <property type="molecule type" value="Genomic_DNA"/>
</dbReference>
<dbReference type="GO" id="GO:0019905">
    <property type="term" value="F:syntaxin binding"/>
    <property type="evidence" value="ECO:0007669"/>
    <property type="project" value="TreeGrafter"/>
</dbReference>
<keyword evidence="5" id="KW-0333">Golgi apparatus</keyword>
<evidence type="ECO:0000256" key="6">
    <source>
        <dbReference type="SAM" id="MobiDB-lite"/>
    </source>
</evidence>
<dbReference type="InterPro" id="IPR048319">
    <property type="entry name" value="Vps52_CC"/>
</dbReference>
<dbReference type="InterPro" id="IPR007258">
    <property type="entry name" value="Vps52"/>
</dbReference>
<name>A0A177TXI5_9BASI</name>
<keyword evidence="10" id="KW-1185">Reference proteome</keyword>
<dbReference type="InterPro" id="IPR048361">
    <property type="entry name" value="Vps52_C"/>
</dbReference>
<dbReference type="PANTHER" id="PTHR14190">
    <property type="entry name" value="SUPPRESSOR OF ACTIN MUTATIONS 2/VACUOLAR PROTEIN SORTING 52"/>
    <property type="match status" value="1"/>
</dbReference>
<reference evidence="9" key="2">
    <citation type="journal article" date="2019" name="IMA Fungus">
        <title>Genome sequencing and comparison of five Tilletia species to identify candidate genes for the detection of regulated species infecting wheat.</title>
        <authorList>
            <person name="Nguyen H.D.T."/>
            <person name="Sultana T."/>
            <person name="Kesanakurti P."/>
            <person name="Hambleton S."/>
        </authorList>
    </citation>
    <scope>NUCLEOTIDE SEQUENCE</scope>
    <source>
        <strain evidence="9">DAOMC 236416</strain>
    </source>
</reference>
<evidence type="ECO:0000259" key="8">
    <source>
        <dbReference type="Pfam" id="PF20655"/>
    </source>
</evidence>
<evidence type="ECO:0000256" key="3">
    <source>
        <dbReference type="ARBA" id="ARBA00022448"/>
    </source>
</evidence>
<keyword evidence="4" id="KW-0653">Protein transport</keyword>
<feature type="region of interest" description="Disordered" evidence="6">
    <location>
        <begin position="351"/>
        <end position="507"/>
    </location>
</feature>
<evidence type="ECO:0000313" key="10">
    <source>
        <dbReference type="Proteomes" id="UP000077521"/>
    </source>
</evidence>
<feature type="compositionally biased region" description="Polar residues" evidence="6">
    <location>
        <begin position="375"/>
        <end position="388"/>
    </location>
</feature>
<feature type="domain" description="Vps52 C-terminal" evidence="8">
    <location>
        <begin position="302"/>
        <end position="344"/>
    </location>
</feature>
<dbReference type="AlphaFoldDB" id="A0A177TXI5"/>
<dbReference type="GO" id="GO:0006896">
    <property type="term" value="P:Golgi to vacuole transport"/>
    <property type="evidence" value="ECO:0007669"/>
    <property type="project" value="TreeGrafter"/>
</dbReference>
<evidence type="ECO:0000313" key="9">
    <source>
        <dbReference type="EMBL" id="KAE8257052.1"/>
    </source>
</evidence>
<evidence type="ECO:0000256" key="5">
    <source>
        <dbReference type="ARBA" id="ARBA00023034"/>
    </source>
</evidence>
<evidence type="ECO:0000256" key="1">
    <source>
        <dbReference type="ARBA" id="ARBA00004601"/>
    </source>
</evidence>
<sequence length="775" mass="82834">MAATGNEDLHHAFLQRAPGFLALHDQVNASTSLLDSLESFLSTFQHDLKTVSSHISDLQRRSNRIDSRLQARAHLERPLSDLLSTITLRPALVNQIFDTEPDPSWPAAIGELENVLVATASSFPSTSSTTSSTSPSDMKAVKEARDVAEGCRIMAASKIRPALLSPLNSIRSSVTTNLQVLQSSILLAQHYRPLYAFLARHASRVSIDIQRAYVAAARLYFETGFRRYTRALTTIRNRSLAQDASVLIGEEVPAAGFGANAVAFLSRGGAAREKEGIPNANDPWLHWDANRLKCAKFDGPLVLLAYQADDTTLRATPELLFRSLSLVLFDNACSEYAFIVRFFEQLPPPETSTTFGTGTGGTPSLASMSDVGGPSRSSNFESGSSTFGLNRVFANPSSASGRRASAPAHQGNGRPRGSISAVSGNRPGMGARNASTVSSAHHHPISTIDETPGPEDSASVAGDRDDDEEMDEDEDEDDEEDDEADDTVGELGSRFNGSLSLASGRRRKKSVMNVTRLTLKEQRAHQGRGAADELWKQVMEPALGHWLSFVKLILNTSASPPPLLSLATMLRLTSSLLSASLARGSSSVLHPVLLAFRNEAGPLLKKSFGDNVDSLRKVADVAAAAAGVSTSGGGAGGAAGGGVGGLFGGLVRVAAGGGGTTPEKVTDDFVRLVSTRYARTYSSFVLLSEEGEDDAFIFGELARMRSELERLIHAQAKRAAKDSAAAQHIALGIFFEAVIKELEHGPAGSAHPRLQSELAHWNEMEKTRQRGPNAL</sequence>
<reference evidence="9" key="1">
    <citation type="submission" date="2016-04" db="EMBL/GenBank/DDBJ databases">
        <authorList>
            <person name="Nguyen H.D."/>
            <person name="Samba Siva P."/>
            <person name="Cullis J."/>
            <person name="Levesque C.A."/>
            <person name="Hambleton S."/>
        </authorList>
    </citation>
    <scope>NUCLEOTIDE SEQUENCE</scope>
    <source>
        <strain evidence="9">DAOMC 236416</strain>
    </source>
</reference>
<gene>
    <name evidence="9" type="ORF">A4X13_0g2608</name>
</gene>
<evidence type="ECO:0000256" key="4">
    <source>
        <dbReference type="ARBA" id="ARBA00022927"/>
    </source>
</evidence>
<evidence type="ECO:0000256" key="2">
    <source>
        <dbReference type="ARBA" id="ARBA00008180"/>
    </source>
</evidence>
<dbReference type="GO" id="GO:0042147">
    <property type="term" value="P:retrograde transport, endosome to Golgi"/>
    <property type="evidence" value="ECO:0007669"/>
    <property type="project" value="TreeGrafter"/>
</dbReference>
<dbReference type="GO" id="GO:0015031">
    <property type="term" value="P:protein transport"/>
    <property type="evidence" value="ECO:0007669"/>
    <property type="project" value="UniProtKB-KW"/>
</dbReference>
<protein>
    <submittedName>
        <fullName evidence="9">Uncharacterized protein</fullName>
    </submittedName>
</protein>
<dbReference type="Pfam" id="PF20655">
    <property type="entry name" value="Vps52_C"/>
    <property type="match status" value="1"/>
</dbReference>
<feature type="compositionally biased region" description="Low complexity" evidence="6">
    <location>
        <begin position="396"/>
        <end position="408"/>
    </location>
</feature>
<dbReference type="GO" id="GO:0032456">
    <property type="term" value="P:endocytic recycling"/>
    <property type="evidence" value="ECO:0007669"/>
    <property type="project" value="TreeGrafter"/>
</dbReference>
<proteinExistence type="inferred from homology"/>
<organism evidence="9 10">
    <name type="scientific">Tilletia indica</name>
    <dbReference type="NCBI Taxonomy" id="43049"/>
    <lineage>
        <taxon>Eukaryota</taxon>
        <taxon>Fungi</taxon>
        <taxon>Dikarya</taxon>
        <taxon>Basidiomycota</taxon>
        <taxon>Ustilaginomycotina</taxon>
        <taxon>Exobasidiomycetes</taxon>
        <taxon>Tilletiales</taxon>
        <taxon>Tilletiaceae</taxon>
        <taxon>Tilletia</taxon>
    </lineage>
</organism>
<dbReference type="GO" id="GO:0000938">
    <property type="term" value="C:GARP complex"/>
    <property type="evidence" value="ECO:0007669"/>
    <property type="project" value="TreeGrafter"/>
</dbReference>
<comment type="subcellular location">
    <subcellularLocation>
        <location evidence="1">Golgi apparatus</location>
        <location evidence="1">trans-Golgi network</location>
    </subcellularLocation>
</comment>